<name>A0A699HDW3_TANCI</name>
<dbReference type="AlphaFoldDB" id="A0A699HDW3"/>
<accession>A0A699HDW3</accession>
<dbReference type="EMBL" id="BKCJ010153382">
    <property type="protein sequence ID" value="GEY12105.1"/>
    <property type="molecule type" value="Genomic_DNA"/>
</dbReference>
<sequence>MANMSEDIQYAGFDTRPPMLDRTDYESWQQLIRLYYLGKDNGENIMKLIVEGNLNYTMTLNTSARTKEKTSTLIMLGTKLQFKTEELLYRMFVVDTLRIIKEDNFKGIIQEDLLELGMQEDKMLLMQAHENGAVLDEEQLLFLTGEQVTNFDDDVDDPPEQDLALNVDHVFKSNQCDAFDSDVDEAPTTQTMFVVNLSFEDPIYDESGPSYDTGIPYEVQDHDNCSDGVYEYHDEHEMQNNVQQDYVADFDADYTSDSNIILYNQYVEDNAEQVVQKYIQRITEILQDDQAHVEINCAYQGDELIVETICWKSFGEYVGQLVIRLDKILFNRTHFYVLLYEMVADSDVFCS</sequence>
<reference evidence="1" key="1">
    <citation type="journal article" date="2019" name="Sci. Rep.">
        <title>Draft genome of Tanacetum cinerariifolium, the natural source of mosquito coil.</title>
        <authorList>
            <person name="Yamashiro T."/>
            <person name="Shiraishi A."/>
            <person name="Satake H."/>
            <person name="Nakayama K."/>
        </authorList>
    </citation>
    <scope>NUCLEOTIDE SEQUENCE</scope>
</reference>
<gene>
    <name evidence="1" type="ORF">Tci_384079</name>
</gene>
<evidence type="ECO:0000313" key="1">
    <source>
        <dbReference type="EMBL" id="GEY12105.1"/>
    </source>
</evidence>
<protein>
    <submittedName>
        <fullName evidence="1">Retrovirus-related Pol polyprotein from transposon TNT 1-94</fullName>
    </submittedName>
</protein>
<proteinExistence type="predicted"/>
<comment type="caution">
    <text evidence="1">The sequence shown here is derived from an EMBL/GenBank/DDBJ whole genome shotgun (WGS) entry which is preliminary data.</text>
</comment>
<organism evidence="1">
    <name type="scientific">Tanacetum cinerariifolium</name>
    <name type="common">Dalmatian daisy</name>
    <name type="synonym">Chrysanthemum cinerariifolium</name>
    <dbReference type="NCBI Taxonomy" id="118510"/>
    <lineage>
        <taxon>Eukaryota</taxon>
        <taxon>Viridiplantae</taxon>
        <taxon>Streptophyta</taxon>
        <taxon>Embryophyta</taxon>
        <taxon>Tracheophyta</taxon>
        <taxon>Spermatophyta</taxon>
        <taxon>Magnoliopsida</taxon>
        <taxon>eudicotyledons</taxon>
        <taxon>Gunneridae</taxon>
        <taxon>Pentapetalae</taxon>
        <taxon>asterids</taxon>
        <taxon>campanulids</taxon>
        <taxon>Asterales</taxon>
        <taxon>Asteraceae</taxon>
        <taxon>Asteroideae</taxon>
        <taxon>Anthemideae</taxon>
        <taxon>Anthemidinae</taxon>
        <taxon>Tanacetum</taxon>
    </lineage>
</organism>